<evidence type="ECO:0000256" key="4">
    <source>
        <dbReference type="ARBA" id="ARBA00022598"/>
    </source>
</evidence>
<evidence type="ECO:0000259" key="10">
    <source>
        <dbReference type="Pfam" id="PF00749"/>
    </source>
</evidence>
<dbReference type="Gene3D" id="1.10.10.350">
    <property type="match status" value="1"/>
</dbReference>
<dbReference type="GO" id="GO:0000049">
    <property type="term" value="F:tRNA binding"/>
    <property type="evidence" value="ECO:0007669"/>
    <property type="project" value="InterPro"/>
</dbReference>
<dbReference type="GO" id="GO:0005829">
    <property type="term" value="C:cytosol"/>
    <property type="evidence" value="ECO:0007669"/>
    <property type="project" value="TreeGrafter"/>
</dbReference>
<feature type="domain" description="Aminoacyl-tRNA synthetase class I anticodon-binding" evidence="11">
    <location>
        <begin position="374"/>
        <end position="501"/>
    </location>
</feature>
<evidence type="ECO:0000259" key="11">
    <source>
        <dbReference type="Pfam" id="PF19269"/>
    </source>
</evidence>
<dbReference type="InterPro" id="IPR000924">
    <property type="entry name" value="Glu/Gln-tRNA-synth"/>
</dbReference>
<dbReference type="NCBIfam" id="TIGR00464">
    <property type="entry name" value="gltX_bact"/>
    <property type="match status" value="1"/>
</dbReference>
<dbReference type="SUPFAM" id="SSF48163">
    <property type="entry name" value="An anticodon-binding domain of class I aminoacyl-tRNA synthetases"/>
    <property type="match status" value="1"/>
</dbReference>
<dbReference type="InterPro" id="IPR049940">
    <property type="entry name" value="GluQ/Sye"/>
</dbReference>
<evidence type="ECO:0000256" key="3">
    <source>
        <dbReference type="ARBA" id="ARBA00022490"/>
    </source>
</evidence>
<dbReference type="Pfam" id="PF19269">
    <property type="entry name" value="Anticodon_2"/>
    <property type="match status" value="1"/>
</dbReference>
<keyword evidence="7" id="KW-0648">Protein biosynthesis</keyword>
<keyword evidence="4" id="KW-0436">Ligase</keyword>
<dbReference type="InterPro" id="IPR020061">
    <property type="entry name" value="Glu_tRNA_lig_a-bdl"/>
</dbReference>
<accession>A0A381NVL7</accession>
<dbReference type="Gene3D" id="3.90.800.10">
    <property type="entry name" value="Glutamyl-tRNA Synthetase, Domain 3"/>
    <property type="match status" value="1"/>
</dbReference>
<dbReference type="InterPro" id="IPR001412">
    <property type="entry name" value="aa-tRNA-synth_I_CS"/>
</dbReference>
<dbReference type="PRINTS" id="PR00987">
    <property type="entry name" value="TRNASYNTHGLU"/>
</dbReference>
<keyword evidence="5" id="KW-0547">Nucleotide-binding</keyword>
<evidence type="ECO:0000256" key="9">
    <source>
        <dbReference type="ARBA" id="ARBA00030865"/>
    </source>
</evidence>
<evidence type="ECO:0000256" key="2">
    <source>
        <dbReference type="ARBA" id="ARBA00012835"/>
    </source>
</evidence>
<dbReference type="FunFam" id="3.40.50.620:FF:000127">
    <property type="entry name" value="Glutamate--tRNA ligase"/>
    <property type="match status" value="1"/>
</dbReference>
<dbReference type="InterPro" id="IPR004527">
    <property type="entry name" value="Glu-tRNA-ligase_bac/mito"/>
</dbReference>
<dbReference type="PANTHER" id="PTHR43311:SF2">
    <property type="entry name" value="GLUTAMATE--TRNA LIGASE, MITOCHONDRIAL-RELATED"/>
    <property type="match status" value="1"/>
</dbReference>
<dbReference type="InterPro" id="IPR020751">
    <property type="entry name" value="aa-tRNA-synth_I_codon-bd_sub2"/>
</dbReference>
<dbReference type="Gene3D" id="3.40.50.620">
    <property type="entry name" value="HUPs"/>
    <property type="match status" value="1"/>
</dbReference>
<dbReference type="InterPro" id="IPR014729">
    <property type="entry name" value="Rossmann-like_a/b/a_fold"/>
</dbReference>
<dbReference type="GO" id="GO:0006424">
    <property type="term" value="P:glutamyl-tRNA aminoacylation"/>
    <property type="evidence" value="ECO:0007669"/>
    <property type="project" value="InterPro"/>
</dbReference>
<dbReference type="GO" id="GO:0004818">
    <property type="term" value="F:glutamate-tRNA ligase activity"/>
    <property type="evidence" value="ECO:0007669"/>
    <property type="project" value="UniProtKB-EC"/>
</dbReference>
<keyword evidence="8" id="KW-0030">Aminoacyl-tRNA synthetase</keyword>
<dbReference type="InterPro" id="IPR020058">
    <property type="entry name" value="Glu/Gln-tRNA-synth_Ib_cat-dom"/>
</dbReference>
<keyword evidence="3" id="KW-0963">Cytoplasm</keyword>
<dbReference type="EMBL" id="UINC01000632">
    <property type="protein sequence ID" value="SUZ58652.1"/>
    <property type="molecule type" value="Genomic_DNA"/>
</dbReference>
<protein>
    <recommendedName>
        <fullName evidence="2">glutamate--tRNA ligase</fullName>
        <ecNumber evidence="2">6.1.1.17</ecNumber>
    </recommendedName>
    <alternativeName>
        <fullName evidence="9">Glutamyl-tRNA synthetase</fullName>
    </alternativeName>
</protein>
<evidence type="ECO:0000256" key="1">
    <source>
        <dbReference type="ARBA" id="ARBA00007894"/>
    </source>
</evidence>
<dbReference type="HAMAP" id="MF_00022">
    <property type="entry name" value="Glu_tRNA_synth_type1"/>
    <property type="match status" value="1"/>
</dbReference>
<dbReference type="EC" id="6.1.1.17" evidence="2"/>
<evidence type="ECO:0000313" key="12">
    <source>
        <dbReference type="EMBL" id="SUZ58652.1"/>
    </source>
</evidence>
<dbReference type="SUPFAM" id="SSF52374">
    <property type="entry name" value="Nucleotidylyl transferase"/>
    <property type="match status" value="1"/>
</dbReference>
<comment type="similarity">
    <text evidence="1">Belongs to the class-I aminoacyl-tRNA synthetase family. Glutamate--tRNA ligase type 1 subfamily.</text>
</comment>
<dbReference type="Pfam" id="PF00749">
    <property type="entry name" value="tRNA-synt_1c"/>
    <property type="match status" value="1"/>
</dbReference>
<dbReference type="InterPro" id="IPR008925">
    <property type="entry name" value="aa_tRNA-synth_I_cd-bd_sf"/>
</dbReference>
<dbReference type="CDD" id="cd00808">
    <property type="entry name" value="GluRS_core"/>
    <property type="match status" value="1"/>
</dbReference>
<dbReference type="InterPro" id="IPR045462">
    <property type="entry name" value="aa-tRNA-synth_I_cd-bd"/>
</dbReference>
<evidence type="ECO:0000256" key="7">
    <source>
        <dbReference type="ARBA" id="ARBA00022917"/>
    </source>
</evidence>
<evidence type="ECO:0000256" key="8">
    <source>
        <dbReference type="ARBA" id="ARBA00023146"/>
    </source>
</evidence>
<sequence>MSDNIRLRFAPSPTGPLHIGGLRTALYNYLISKKSKGKFILRIEDTDLKRYNKKAEKHILDSLKWCGISPDESPEKPGNYGPYRQSERKNIYKKFIDILIKSGNAYFAFDKKEKLEEKRKKCEKNGETFIYNWHNRLKFNNSLSIKNEKTKKLTQNNNYVVRFKTVHSGKSKNMITINDEIRGKIQVDLNNLDDKIICKSDGMPTYHLANVVDDYLMKITHVIRGEEWLPSLALHWQLYNAFEWEKPKFAHLPLILKPTGTGKLSKRDGEKYGFPVYPIKWKDESKKSEIKGFKELGYESKALINFICFIGWNPGNENEILSLNELIENFSINRIIKSGAKYDIEKAKWFNQSYVRKLPNKTFKIILENNINISQLNSERINKIIELLKERLTFKNDILIESNNILEEPKNLDENFINKEWSKDLNNVIIELNRYIKENHLIKPGKIKDYYLNQLKNNNIKIGIGMQALRLCIIGKISGPDLFIIIEILGNSKINKRISKTLNKIND</sequence>
<evidence type="ECO:0000256" key="6">
    <source>
        <dbReference type="ARBA" id="ARBA00022840"/>
    </source>
</evidence>
<dbReference type="InterPro" id="IPR033910">
    <property type="entry name" value="GluRS_core"/>
</dbReference>
<evidence type="ECO:0000256" key="5">
    <source>
        <dbReference type="ARBA" id="ARBA00022741"/>
    </source>
</evidence>
<dbReference type="Gene3D" id="1.10.1160.10">
    <property type="entry name" value="Glutamyl-trna Synthetase, Domain 2"/>
    <property type="match status" value="1"/>
</dbReference>
<dbReference type="PANTHER" id="PTHR43311">
    <property type="entry name" value="GLUTAMATE--TRNA LIGASE"/>
    <property type="match status" value="1"/>
</dbReference>
<keyword evidence="6" id="KW-0067">ATP-binding</keyword>
<dbReference type="PROSITE" id="PS00178">
    <property type="entry name" value="AA_TRNA_LIGASE_I"/>
    <property type="match status" value="1"/>
</dbReference>
<reference evidence="12" key="1">
    <citation type="submission" date="2018-05" db="EMBL/GenBank/DDBJ databases">
        <authorList>
            <person name="Lanie J.A."/>
            <person name="Ng W.-L."/>
            <person name="Kazmierczak K.M."/>
            <person name="Andrzejewski T.M."/>
            <person name="Davidsen T.M."/>
            <person name="Wayne K.J."/>
            <person name="Tettelin H."/>
            <person name="Glass J.I."/>
            <person name="Rusch D."/>
            <person name="Podicherti R."/>
            <person name="Tsui H.-C.T."/>
            <person name="Winkler M.E."/>
        </authorList>
    </citation>
    <scope>NUCLEOTIDE SEQUENCE</scope>
</reference>
<dbReference type="GO" id="GO:0005524">
    <property type="term" value="F:ATP binding"/>
    <property type="evidence" value="ECO:0007669"/>
    <property type="project" value="UniProtKB-KW"/>
</dbReference>
<dbReference type="GO" id="GO:0008270">
    <property type="term" value="F:zinc ion binding"/>
    <property type="evidence" value="ECO:0007669"/>
    <property type="project" value="InterPro"/>
</dbReference>
<dbReference type="AlphaFoldDB" id="A0A381NVL7"/>
<gene>
    <name evidence="12" type="ORF">METZ01_LOCUS11506</name>
</gene>
<name>A0A381NVL7_9ZZZZ</name>
<feature type="domain" description="Glutamyl/glutaminyl-tRNA synthetase class Ib catalytic" evidence="10">
    <location>
        <begin position="5"/>
        <end position="349"/>
    </location>
</feature>
<organism evidence="12">
    <name type="scientific">marine metagenome</name>
    <dbReference type="NCBI Taxonomy" id="408172"/>
    <lineage>
        <taxon>unclassified sequences</taxon>
        <taxon>metagenomes</taxon>
        <taxon>ecological metagenomes</taxon>
    </lineage>
</organism>
<proteinExistence type="inferred from homology"/>